<dbReference type="OrthoDB" id="9776359at2"/>
<keyword evidence="2 10" id="KW-0597">Phosphoprotein</keyword>
<feature type="transmembrane region" description="Helical" evidence="10">
    <location>
        <begin position="279"/>
        <end position="297"/>
    </location>
</feature>
<accession>A0A2N3I570</accession>
<evidence type="ECO:0000256" key="6">
    <source>
        <dbReference type="ARBA" id="ARBA00022967"/>
    </source>
</evidence>
<dbReference type="EC" id="7.-.-.-" evidence="10"/>
<feature type="transmembrane region" description="Helical" evidence="10">
    <location>
        <begin position="221"/>
        <end position="240"/>
    </location>
</feature>
<dbReference type="InterPro" id="IPR011303">
    <property type="entry name" value="RnfD_bac"/>
</dbReference>
<comment type="cofactor">
    <cofactor evidence="10">
        <name>FMN</name>
        <dbReference type="ChEBI" id="CHEBI:58210"/>
    </cofactor>
</comment>
<evidence type="ECO:0000256" key="2">
    <source>
        <dbReference type="ARBA" id="ARBA00022553"/>
    </source>
</evidence>
<keyword evidence="12" id="KW-1185">Reference proteome</keyword>
<comment type="subcellular location">
    <subcellularLocation>
        <location evidence="10">Cell membrane</location>
        <topology evidence="10">Multi-pass membrane protein</topology>
    </subcellularLocation>
</comment>
<dbReference type="InterPro" id="IPR004338">
    <property type="entry name" value="NqrB/RnfD"/>
</dbReference>
<evidence type="ECO:0000256" key="8">
    <source>
        <dbReference type="ARBA" id="ARBA00022989"/>
    </source>
</evidence>
<comment type="caution">
    <text evidence="11">The sequence shown here is derived from an EMBL/GenBank/DDBJ whole genome shotgun (WGS) entry which is preliminary data.</text>
</comment>
<keyword evidence="8 10" id="KW-1133">Transmembrane helix</keyword>
<reference evidence="11 12" key="1">
    <citation type="journal article" date="2017" name="Front. Microbiol.">
        <title>Labilibaculum manganireducens gen. nov., sp. nov. and Labilibaculum filiforme sp. nov., Novel Bacteroidetes Isolated from Subsurface Sediments of the Baltic Sea.</title>
        <authorList>
            <person name="Vandieken V."/>
            <person name="Marshall I.P."/>
            <person name="Niemann H."/>
            <person name="Engelen B."/>
            <person name="Cypionka H."/>
        </authorList>
    </citation>
    <scope>NUCLEOTIDE SEQUENCE [LARGE SCALE GENOMIC DNA]</scope>
    <source>
        <strain evidence="11 12">59.16B</strain>
    </source>
</reference>
<dbReference type="HAMAP" id="MF_00462">
    <property type="entry name" value="RsxD_RnfD"/>
    <property type="match status" value="1"/>
</dbReference>
<evidence type="ECO:0000256" key="10">
    <source>
        <dbReference type="HAMAP-Rule" id="MF_00462"/>
    </source>
</evidence>
<keyword evidence="3 10" id="KW-0285">Flavoprotein</keyword>
<dbReference type="Pfam" id="PF03116">
    <property type="entry name" value="NQR2_RnfD_RnfE"/>
    <property type="match status" value="1"/>
</dbReference>
<dbReference type="RefSeq" id="WP_101259390.1">
    <property type="nucleotide sequence ID" value="NZ_MVDD01000001.1"/>
</dbReference>
<proteinExistence type="inferred from homology"/>
<comment type="subunit">
    <text evidence="10">The complex is composed of six subunits: RnfA, RnfB, RnfC, RnfD, RnfE and RnfG.</text>
</comment>
<comment type="function">
    <text evidence="10">Part of a membrane-bound complex that couples electron transfer with translocation of ions across the membrane.</text>
</comment>
<dbReference type="GO" id="GO:0005886">
    <property type="term" value="C:plasma membrane"/>
    <property type="evidence" value="ECO:0007669"/>
    <property type="project" value="UniProtKB-SubCell"/>
</dbReference>
<protein>
    <recommendedName>
        <fullName evidence="10">Ion-translocating oxidoreductase complex subunit D</fullName>
        <ecNumber evidence="10">7.-.-.-</ecNumber>
    </recommendedName>
    <alternativeName>
        <fullName evidence="10">Rnf electron transport complex subunit D</fullName>
    </alternativeName>
</protein>
<feature type="transmembrane region" description="Helical" evidence="10">
    <location>
        <begin position="26"/>
        <end position="59"/>
    </location>
</feature>
<evidence type="ECO:0000313" key="12">
    <source>
        <dbReference type="Proteomes" id="UP000233535"/>
    </source>
</evidence>
<feature type="transmembrane region" description="Helical" evidence="10">
    <location>
        <begin position="246"/>
        <end position="267"/>
    </location>
</feature>
<feature type="transmembrane region" description="Helical" evidence="10">
    <location>
        <begin position="121"/>
        <end position="140"/>
    </location>
</feature>
<keyword evidence="4 10" id="KW-0288">FMN</keyword>
<evidence type="ECO:0000256" key="1">
    <source>
        <dbReference type="ARBA" id="ARBA00022448"/>
    </source>
</evidence>
<keyword evidence="1 10" id="KW-0813">Transport</keyword>
<feature type="transmembrane region" description="Helical" evidence="10">
    <location>
        <begin position="303"/>
        <end position="321"/>
    </location>
</feature>
<dbReference type="Proteomes" id="UP000233535">
    <property type="component" value="Unassembled WGS sequence"/>
</dbReference>
<feature type="modified residue" description="FMN phosphoryl threonine" evidence="10">
    <location>
        <position position="161"/>
    </location>
</feature>
<keyword evidence="7 10" id="KW-0249">Electron transport</keyword>
<dbReference type="GO" id="GO:0055085">
    <property type="term" value="P:transmembrane transport"/>
    <property type="evidence" value="ECO:0007669"/>
    <property type="project" value="InterPro"/>
</dbReference>
<feature type="transmembrane region" description="Helical" evidence="10">
    <location>
        <begin position="94"/>
        <end position="114"/>
    </location>
</feature>
<evidence type="ECO:0000256" key="3">
    <source>
        <dbReference type="ARBA" id="ARBA00022630"/>
    </source>
</evidence>
<keyword evidence="10" id="KW-1003">Cell membrane</keyword>
<dbReference type="AlphaFoldDB" id="A0A2N3I570"/>
<dbReference type="EMBL" id="MVDD01000001">
    <property type="protein sequence ID" value="PKQ65458.1"/>
    <property type="molecule type" value="Genomic_DNA"/>
</dbReference>
<name>A0A2N3I570_9BACT</name>
<evidence type="ECO:0000256" key="4">
    <source>
        <dbReference type="ARBA" id="ARBA00022643"/>
    </source>
</evidence>
<feature type="transmembrane region" description="Helical" evidence="10">
    <location>
        <begin position="194"/>
        <end position="214"/>
    </location>
</feature>
<keyword evidence="5 10" id="KW-0812">Transmembrane</keyword>
<dbReference type="NCBIfam" id="TIGR01946">
    <property type="entry name" value="rnfD"/>
    <property type="match status" value="1"/>
</dbReference>
<evidence type="ECO:0000256" key="7">
    <source>
        <dbReference type="ARBA" id="ARBA00022982"/>
    </source>
</evidence>
<organism evidence="11 12">
    <name type="scientific">Labilibaculum filiforme</name>
    <dbReference type="NCBI Taxonomy" id="1940526"/>
    <lineage>
        <taxon>Bacteria</taxon>
        <taxon>Pseudomonadati</taxon>
        <taxon>Bacteroidota</taxon>
        <taxon>Bacteroidia</taxon>
        <taxon>Marinilabiliales</taxon>
        <taxon>Marinifilaceae</taxon>
        <taxon>Labilibaculum</taxon>
    </lineage>
</organism>
<evidence type="ECO:0000313" key="11">
    <source>
        <dbReference type="EMBL" id="PKQ65458.1"/>
    </source>
</evidence>
<keyword evidence="9 10" id="KW-0472">Membrane</keyword>
<dbReference type="PANTHER" id="PTHR30578:SF0">
    <property type="entry name" value="ION-TRANSLOCATING OXIDOREDUCTASE COMPLEX SUBUNIT D"/>
    <property type="match status" value="1"/>
</dbReference>
<keyword evidence="11" id="KW-0830">Ubiquinone</keyword>
<dbReference type="GO" id="GO:0022900">
    <property type="term" value="P:electron transport chain"/>
    <property type="evidence" value="ECO:0007669"/>
    <property type="project" value="UniProtKB-UniRule"/>
</dbReference>
<evidence type="ECO:0000256" key="9">
    <source>
        <dbReference type="ARBA" id="ARBA00023136"/>
    </source>
</evidence>
<keyword evidence="6 10" id="KW-1278">Translocase</keyword>
<sequence>MNSKVLVAPSPHVHGGDSIQKNMYGVVFAMLPALVFSFVYFGMGAIIVTLTAVASCYLFEFLISKYLLKKVPTLNDGSALITGILLAFNVPANLPIWIILIGALVAIGIGKMTFGGLGNNVFNPALVGRVFLLISFPVQMTSWPKPLGFNTAYLDAETGATPLAIIKEGLKKGEPLSQLMHDIPSNMDLFMGNMGGSMGEIAGVALLLGLLYMLFKKIISWHIPLTILGTVAIFSGILHMANPEAYAGPLFHILTGGLLLGAIFMATDYVTSPMSHKGMIIYGIGIGLLTVIIRVFGAYPEGVSFAILIMNAFVPLINVYVKPKRFGEKRK</sequence>
<gene>
    <name evidence="10" type="primary">rnfD</name>
    <name evidence="11" type="ORF">BZG02_00170</name>
</gene>
<comment type="similarity">
    <text evidence="10">Belongs to the NqrB/RnfD family.</text>
</comment>
<dbReference type="PANTHER" id="PTHR30578">
    <property type="entry name" value="ELECTRON TRANSPORT COMPLEX PROTEIN RNFD"/>
    <property type="match status" value="1"/>
</dbReference>
<evidence type="ECO:0000256" key="5">
    <source>
        <dbReference type="ARBA" id="ARBA00022692"/>
    </source>
</evidence>